<evidence type="ECO:0000259" key="2">
    <source>
        <dbReference type="PROSITE" id="PS50112"/>
    </source>
</evidence>
<feature type="non-terminal residue" evidence="4">
    <location>
        <position position="1"/>
    </location>
</feature>
<dbReference type="InterPro" id="IPR000014">
    <property type="entry name" value="PAS"/>
</dbReference>
<feature type="compositionally biased region" description="Low complexity" evidence="1">
    <location>
        <begin position="1357"/>
        <end position="1393"/>
    </location>
</feature>
<feature type="compositionally biased region" description="Polar residues" evidence="1">
    <location>
        <begin position="722"/>
        <end position="739"/>
    </location>
</feature>
<dbReference type="PANTHER" id="PTHR10684">
    <property type="entry name" value="NUCLEAR RECEPTOR COACTIVATOR"/>
    <property type="match status" value="1"/>
</dbReference>
<dbReference type="PANTHER" id="PTHR10684:SF4">
    <property type="entry name" value="TAIMAN, ISOFORM G"/>
    <property type="match status" value="1"/>
</dbReference>
<dbReference type="InterPro" id="IPR036638">
    <property type="entry name" value="HLH_DNA-bd_sf"/>
</dbReference>
<feature type="compositionally biased region" description="Low complexity" evidence="1">
    <location>
        <begin position="1266"/>
        <end position="1285"/>
    </location>
</feature>
<dbReference type="PROSITE" id="PS50112">
    <property type="entry name" value="PAS"/>
    <property type="match status" value="1"/>
</dbReference>
<proteinExistence type="predicted"/>
<feature type="compositionally biased region" description="Polar residues" evidence="1">
    <location>
        <begin position="1606"/>
        <end position="1620"/>
    </location>
</feature>
<protein>
    <submittedName>
        <fullName evidence="4">NCOA3-like protein</fullName>
    </submittedName>
</protein>
<feature type="compositionally biased region" description="Pro residues" evidence="1">
    <location>
        <begin position="564"/>
        <end position="575"/>
    </location>
</feature>
<feature type="compositionally biased region" description="Polar residues" evidence="1">
    <location>
        <begin position="996"/>
        <end position="1007"/>
    </location>
</feature>
<organism evidence="4 5">
    <name type="scientific">Mya arenaria</name>
    <name type="common">Soft-shell clam</name>
    <dbReference type="NCBI Taxonomy" id="6604"/>
    <lineage>
        <taxon>Eukaryota</taxon>
        <taxon>Metazoa</taxon>
        <taxon>Spiralia</taxon>
        <taxon>Lophotrochozoa</taxon>
        <taxon>Mollusca</taxon>
        <taxon>Bivalvia</taxon>
        <taxon>Autobranchia</taxon>
        <taxon>Heteroconchia</taxon>
        <taxon>Euheterodonta</taxon>
        <taxon>Imparidentia</taxon>
        <taxon>Neoheterodontei</taxon>
        <taxon>Myida</taxon>
        <taxon>Myoidea</taxon>
        <taxon>Myidae</taxon>
        <taxon>Mya</taxon>
    </lineage>
</organism>
<evidence type="ECO:0000256" key="1">
    <source>
        <dbReference type="SAM" id="MobiDB-lite"/>
    </source>
</evidence>
<feature type="compositionally biased region" description="Basic and acidic residues" evidence="1">
    <location>
        <begin position="217"/>
        <end position="233"/>
    </location>
</feature>
<dbReference type="CDD" id="cd00130">
    <property type="entry name" value="PAS"/>
    <property type="match status" value="1"/>
</dbReference>
<feature type="compositionally biased region" description="Basic and acidic residues" evidence="1">
    <location>
        <begin position="1342"/>
        <end position="1356"/>
    </location>
</feature>
<dbReference type="Pfam" id="PF14598">
    <property type="entry name" value="PAS_11"/>
    <property type="match status" value="1"/>
</dbReference>
<feature type="compositionally biased region" description="Low complexity" evidence="1">
    <location>
        <begin position="1621"/>
        <end position="1642"/>
    </location>
</feature>
<evidence type="ECO:0000313" key="5">
    <source>
        <dbReference type="Proteomes" id="UP001164746"/>
    </source>
</evidence>
<evidence type="ECO:0000259" key="3">
    <source>
        <dbReference type="PROSITE" id="PS50888"/>
    </source>
</evidence>
<feature type="domain" description="BHLH" evidence="3">
    <location>
        <begin position="5"/>
        <end position="63"/>
    </location>
</feature>
<feature type="compositionally biased region" description="Low complexity" evidence="1">
    <location>
        <begin position="1229"/>
        <end position="1247"/>
    </location>
</feature>
<dbReference type="Gene3D" id="3.30.450.20">
    <property type="entry name" value="PAS domain"/>
    <property type="match status" value="1"/>
</dbReference>
<feature type="compositionally biased region" description="Polar residues" evidence="1">
    <location>
        <begin position="1498"/>
        <end position="1517"/>
    </location>
</feature>
<dbReference type="SUPFAM" id="SSF55785">
    <property type="entry name" value="PYP-like sensor domain (PAS domain)"/>
    <property type="match status" value="1"/>
</dbReference>
<keyword evidence="5" id="KW-1185">Reference proteome</keyword>
<feature type="domain" description="PAS" evidence="2">
    <location>
        <begin position="340"/>
        <end position="369"/>
    </location>
</feature>
<feature type="compositionally biased region" description="Low complexity" evidence="1">
    <location>
        <begin position="981"/>
        <end position="990"/>
    </location>
</feature>
<feature type="region of interest" description="Disordered" evidence="1">
    <location>
        <begin position="1567"/>
        <end position="1588"/>
    </location>
</feature>
<dbReference type="InterPro" id="IPR011598">
    <property type="entry name" value="bHLH_dom"/>
</dbReference>
<feature type="compositionally biased region" description="Polar residues" evidence="1">
    <location>
        <begin position="1447"/>
        <end position="1460"/>
    </location>
</feature>
<sequence length="1707" mass="185334">MVRCEETGNKCLNERRRRDQENQYFEELADIISASVSDMSGSFALKPEKCAILQETVKQIKQIKQGGEGDSAVQQSHVSSSKPGLITDDILGTLLLERLALGSSLRSNTRTSMSGVMKGESVDESTLVSASEGESVGENKVEGAGEIEVGSVGESEVESVCEVDVQNKGESAGESEVESDVEGVGEIEFERAGEIDVENKGEGVGESEVESDVEGVGENKTERKVESDVKRMGGSEIESEGENKGESEVEIVIGNEYKTGIGRKEDLVGKSVYNIIHVGDHAQFSNSLLQSHSNDNEDLEAKQTYVHQYENMQISTVLHPPNEIKAENTDNSAHRFSCPDFVGQSIQEFCHPNDLQQISRHLQEVIQNGQNTSAVYRFKMQENRFVFVQTKSKLFQNPNNVSSDFIMSTHSIIRECDSDSEKGSASTSLMKSIIGPSLQLKNQLRATHTATSGINTSSSMSNMAISASMNSSASNMNSFNSGNILSALSNSDILNLGDTDFLNDMWDSPDISDSNVSSTGNLSASFHGTATTTTASSWMTQLRLSQVKDLQRSSQPGGWGHQPLPSPGPYPPHGPPSSHQGLTGMSHYPSTPDDRLLQQLTSSHDPKIVEKKTKKPGQLCRLLAQTSPPPTPITKSEPTTPKVSNQLLKSLLSQDDDVDEDFGKMGKSVADKVMEQAREAQSTNKPSTVEMEKNEAEAKKQSNKLLKESTSIDSELTRQRHQSGPQEPQSTTSLPLPVTPLSNSLTAGLGGSTINTSMLQDFLSLGGNMSQPLNSNIMGLGLESTPHNMGPLTNPTTASMTNPASANVTLNDGKKVFSMSDLSTNIKKNKSLDDLFNMLWEDQTDHERRIMREKLKNFNIQRRISSESGMEGSPAEQSRSGRSTPVGQSSSSKLSNNNMLLTELLSKRVNNEIVVNTLSTIQPSQVPQVPRIPQNLANKLLKVNPSNFVTSSSAPEAKRPRLDIPSSGLTTLEKVLRRDSSSNVSSSTTSMEGVADTSNNSNSALSTISDNSITSQLGELQNLFQQSTGSRSNLMEVNLDENTDHVLAQILQQAQDLQQEISTAGGYQPNPLALSGISSAQSALTQDTTNHSVNTSIRHSVNAGNTTNSVTSSNNYHTSVNNNSVMNTNIDSSQTNSNAGNELLQQLEQALSESSFNLNDLDLLLSNQGNTSADEQSAIEAIQQQLMSDIPMQGLSGTSQALTGTQIPQVPIDRNHLQNRFQQQSLPELSGHSSQLGGLLSSLSQGQHSPRSILNQIGLGQGQGQGQFPQGLLRTDPAQGLQRGPQGPGFGPQGAAAQSFPSQGPRLPHPPGSGQRQFSNPNPQSTAMQVRQSLLHQQKLKMQREREKEREREKLRVQQQSDRQKLVLQQQQQQHQQQQQQQRFQGPQFPSQQRFSNLPTFPENLADMMNSGNVPNVTLQRNNGLPGPMSPRYQGGSQYSNRHRSMSGGTPMQTSPTQRFSFADGQYGGSAPVGGRGSPRSSQGGFGASNDPLLMSPHNVSPNSMRVPQQQVSPPYSAGSMTNTTYGPPSVTMATAASALPSPQYAPGGQGHMGVGADHDLALFDSSKKGLDGSVPGTNPGLVGNNQGSSQFIKQELRNICKIRSQSGSQMISQPSPQYMAQQQQQQQQQQHSALQQQQQQQHQQQQQQLQLQQQSSADDGMSELPLDILEQINEMTEEHGIEDFKEEVIVPKKHFVLYTVIHIYVH</sequence>
<dbReference type="CDD" id="cd11439">
    <property type="entry name" value="bHLH-PAS_SRC"/>
    <property type="match status" value="1"/>
</dbReference>
<dbReference type="Pfam" id="PF23172">
    <property type="entry name" value="bHLH_NCOA"/>
    <property type="match status" value="1"/>
</dbReference>
<name>A0ABY7F5X0_MYAAR</name>
<dbReference type="InterPro" id="IPR056193">
    <property type="entry name" value="bHLH_NCOA1-3"/>
</dbReference>
<evidence type="ECO:0000313" key="4">
    <source>
        <dbReference type="EMBL" id="WAR17550.1"/>
    </source>
</evidence>
<feature type="compositionally biased region" description="Basic and acidic residues" evidence="1">
    <location>
        <begin position="690"/>
        <end position="700"/>
    </location>
</feature>
<dbReference type="Proteomes" id="UP001164746">
    <property type="component" value="Chromosome 10"/>
</dbReference>
<dbReference type="SUPFAM" id="SSF47459">
    <property type="entry name" value="HLH, helix-loop-helix DNA-binding domain"/>
    <property type="match status" value="1"/>
</dbReference>
<feature type="region of interest" description="Disordered" evidence="1">
    <location>
        <begin position="976"/>
        <end position="1007"/>
    </location>
</feature>
<dbReference type="EMBL" id="CP111021">
    <property type="protein sequence ID" value="WAR17550.1"/>
    <property type="molecule type" value="Genomic_DNA"/>
</dbReference>
<dbReference type="InterPro" id="IPR035965">
    <property type="entry name" value="PAS-like_dom_sf"/>
</dbReference>
<gene>
    <name evidence="4" type="ORF">MAR_032144</name>
</gene>
<dbReference type="PROSITE" id="PS50888">
    <property type="entry name" value="BHLH"/>
    <property type="match status" value="1"/>
</dbReference>
<feature type="region of interest" description="Disordered" evidence="1">
    <location>
        <begin position="1255"/>
        <end position="1400"/>
    </location>
</feature>
<accession>A0ABY7F5X0</accession>
<feature type="compositionally biased region" description="Polar residues" evidence="1">
    <location>
        <begin position="1314"/>
        <end position="1336"/>
    </location>
</feature>
<feature type="region of interest" description="Disordered" evidence="1">
    <location>
        <begin position="1606"/>
        <end position="1642"/>
    </location>
</feature>
<dbReference type="InterPro" id="IPR017426">
    <property type="entry name" value="Nuclear_rcpt_coactivator"/>
</dbReference>
<dbReference type="SMART" id="SM00353">
    <property type="entry name" value="HLH"/>
    <property type="match status" value="1"/>
</dbReference>
<feature type="compositionally biased region" description="Gly residues" evidence="1">
    <location>
        <begin position="1466"/>
        <end position="1477"/>
    </location>
</feature>
<feature type="region of interest" description="Disordered" evidence="1">
    <location>
        <begin position="950"/>
        <end position="969"/>
    </location>
</feature>
<feature type="region of interest" description="Disordered" evidence="1">
    <location>
        <begin position="1422"/>
        <end position="1517"/>
    </location>
</feature>
<feature type="compositionally biased region" description="Polar residues" evidence="1">
    <location>
        <begin position="875"/>
        <end position="888"/>
    </location>
</feature>
<feature type="region of interest" description="Disordered" evidence="1">
    <location>
        <begin position="675"/>
        <end position="739"/>
    </location>
</feature>
<feature type="region of interest" description="Disordered" evidence="1">
    <location>
        <begin position="546"/>
        <end position="642"/>
    </location>
</feature>
<feature type="compositionally biased region" description="Acidic residues" evidence="1">
    <location>
        <begin position="205"/>
        <end position="215"/>
    </location>
</feature>
<reference evidence="4" key="1">
    <citation type="submission" date="2022-11" db="EMBL/GenBank/DDBJ databases">
        <title>Centuries of genome instability and evolution in soft-shell clam transmissible cancer (bioRxiv).</title>
        <authorList>
            <person name="Hart S.F.M."/>
            <person name="Yonemitsu M.A."/>
            <person name="Giersch R.M."/>
            <person name="Beal B.F."/>
            <person name="Arriagada G."/>
            <person name="Davis B.W."/>
            <person name="Ostrander E.A."/>
            <person name="Goff S.P."/>
            <person name="Metzger M.J."/>
        </authorList>
    </citation>
    <scope>NUCLEOTIDE SEQUENCE</scope>
    <source>
        <strain evidence="4">MELC-2E11</strain>
        <tissue evidence="4">Siphon/mantle</tissue>
    </source>
</reference>
<feature type="region of interest" description="Disordered" evidence="1">
    <location>
        <begin position="1228"/>
        <end position="1247"/>
    </location>
</feature>
<feature type="region of interest" description="Disordered" evidence="1">
    <location>
        <begin position="861"/>
        <end position="895"/>
    </location>
</feature>
<dbReference type="Gene3D" id="4.10.280.10">
    <property type="entry name" value="Helix-loop-helix DNA-binding domain"/>
    <property type="match status" value="1"/>
</dbReference>
<feature type="region of interest" description="Disordered" evidence="1">
    <location>
        <begin position="199"/>
        <end position="245"/>
    </location>
</feature>